<evidence type="ECO:0000313" key="2">
    <source>
        <dbReference type="EMBL" id="KMT22742.1"/>
    </source>
</evidence>
<dbReference type="PANTHER" id="PTHR30432">
    <property type="entry name" value="TRANSCRIPTIONAL REGULATOR MODE"/>
    <property type="match status" value="1"/>
</dbReference>
<accession>A0A0J8DA64</accession>
<dbReference type="GO" id="GO:0003700">
    <property type="term" value="F:DNA-binding transcription factor activity"/>
    <property type="evidence" value="ECO:0007669"/>
    <property type="project" value="InterPro"/>
</dbReference>
<gene>
    <name evidence="2" type="ORF">CLCY_11c00760</name>
</gene>
<dbReference type="STRING" id="1121307.CLCY_11c00760"/>
<dbReference type="InterPro" id="IPR036388">
    <property type="entry name" value="WH-like_DNA-bd_sf"/>
</dbReference>
<dbReference type="AlphaFoldDB" id="A0A0J8DA64"/>
<evidence type="ECO:0000313" key="3">
    <source>
        <dbReference type="Proteomes" id="UP000036756"/>
    </source>
</evidence>
<dbReference type="EMBL" id="LFVU01000005">
    <property type="protein sequence ID" value="KMT22742.1"/>
    <property type="molecule type" value="Genomic_DNA"/>
</dbReference>
<dbReference type="Proteomes" id="UP000036756">
    <property type="component" value="Unassembled WGS sequence"/>
</dbReference>
<dbReference type="PANTHER" id="PTHR30432:SF1">
    <property type="entry name" value="DNA-BINDING TRANSCRIPTIONAL DUAL REGULATOR MODE"/>
    <property type="match status" value="1"/>
</dbReference>
<reference evidence="2 3" key="1">
    <citation type="submission" date="2015-06" db="EMBL/GenBank/DDBJ databases">
        <title>Draft genome sequence of the purine-degrading Clostridium cylindrosporum HC-1 (DSM 605).</title>
        <authorList>
            <person name="Poehlein A."/>
            <person name="Schiel-Bengelsdorf B."/>
            <person name="Bengelsdorf F."/>
            <person name="Daniel R."/>
            <person name="Duerre P."/>
        </authorList>
    </citation>
    <scope>NUCLEOTIDE SEQUENCE [LARGE SCALE GENOMIC DNA]</scope>
    <source>
        <strain evidence="2 3">DSM 605</strain>
    </source>
</reference>
<name>A0A0J8DA64_CLOCY</name>
<dbReference type="RefSeq" id="WP_048569756.1">
    <property type="nucleotide sequence ID" value="NZ_LFVU01000005.1"/>
</dbReference>
<evidence type="ECO:0000259" key="1">
    <source>
        <dbReference type="Pfam" id="PF00126"/>
    </source>
</evidence>
<comment type="caution">
    <text evidence="2">The sequence shown here is derived from an EMBL/GenBank/DDBJ whole genome shotgun (WGS) entry which is preliminary data.</text>
</comment>
<dbReference type="OrthoDB" id="285216at2"/>
<keyword evidence="3" id="KW-1185">Reference proteome</keyword>
<feature type="domain" description="HTH lysR-type" evidence="1">
    <location>
        <begin position="24"/>
        <end position="81"/>
    </location>
</feature>
<organism evidence="2 3">
    <name type="scientific">Clostridium cylindrosporum DSM 605</name>
    <dbReference type="NCBI Taxonomy" id="1121307"/>
    <lineage>
        <taxon>Bacteria</taxon>
        <taxon>Bacillati</taxon>
        <taxon>Bacillota</taxon>
        <taxon>Clostridia</taxon>
        <taxon>Eubacteriales</taxon>
        <taxon>Clostridiaceae</taxon>
        <taxon>Clostridium</taxon>
    </lineage>
</organism>
<dbReference type="InterPro" id="IPR051815">
    <property type="entry name" value="Molybdate_resp_trans_reg"/>
</dbReference>
<dbReference type="InterPro" id="IPR036390">
    <property type="entry name" value="WH_DNA-bd_sf"/>
</dbReference>
<dbReference type="InterPro" id="IPR000847">
    <property type="entry name" value="LysR_HTH_N"/>
</dbReference>
<protein>
    <submittedName>
        <fullName evidence="2">Putative transcriptional regulator, ModE family</fullName>
    </submittedName>
</protein>
<dbReference type="Gene3D" id="1.10.10.10">
    <property type="entry name" value="Winged helix-like DNA-binding domain superfamily/Winged helix DNA-binding domain"/>
    <property type="match status" value="1"/>
</dbReference>
<dbReference type="SUPFAM" id="SSF46785">
    <property type="entry name" value="Winged helix' DNA-binding domain"/>
    <property type="match status" value="1"/>
</dbReference>
<dbReference type="Pfam" id="PF00126">
    <property type="entry name" value="HTH_1"/>
    <property type="match status" value="1"/>
</dbReference>
<proteinExistence type="predicted"/>
<sequence length="109" mass="12246">MKAMYKLWLDNDGKVFGKGPFILLTEVEKCGSLSEAAKNIGMSYNKAHSLIKSIEKKLETKLLIKKIGGVNGGSSTLTPEAKKLMNSYSNFTKDCEEYIDKCYKEHFDL</sequence>
<dbReference type="PATRIC" id="fig|1121307.3.peg.193"/>